<keyword evidence="6" id="KW-0256">Endoplasmic reticulum</keyword>
<dbReference type="EMBL" id="AYRZ02000009">
    <property type="protein sequence ID" value="PHT72685.1"/>
    <property type="molecule type" value="Genomic_DNA"/>
</dbReference>
<dbReference type="FunFam" id="1.20.5.110:FF:000011">
    <property type="entry name" value="B-cell receptor-associated protein 29"/>
    <property type="match status" value="1"/>
</dbReference>
<keyword evidence="10" id="KW-0472">Membrane</keyword>
<gene>
    <name evidence="12" type="ORF">T459_23470</name>
</gene>
<evidence type="ECO:0000313" key="13">
    <source>
        <dbReference type="Proteomes" id="UP000222542"/>
    </source>
</evidence>
<dbReference type="AlphaFoldDB" id="A0A2G2YSQ0"/>
<dbReference type="STRING" id="4072.A0A2G2YSQ0"/>
<feature type="coiled-coil region" evidence="11">
    <location>
        <begin position="68"/>
        <end position="137"/>
    </location>
</feature>
<evidence type="ECO:0000256" key="11">
    <source>
        <dbReference type="SAM" id="Coils"/>
    </source>
</evidence>
<evidence type="ECO:0000256" key="9">
    <source>
        <dbReference type="ARBA" id="ARBA00023054"/>
    </source>
</evidence>
<keyword evidence="3" id="KW-0813">Transport</keyword>
<protein>
    <submittedName>
        <fullName evidence="12">Uncharacterized protein</fullName>
    </submittedName>
</protein>
<evidence type="ECO:0000256" key="2">
    <source>
        <dbReference type="ARBA" id="ARBA00007956"/>
    </source>
</evidence>
<dbReference type="GO" id="GO:0015031">
    <property type="term" value="P:protein transport"/>
    <property type="evidence" value="ECO:0007669"/>
    <property type="project" value="UniProtKB-KW"/>
</dbReference>
<evidence type="ECO:0000256" key="1">
    <source>
        <dbReference type="ARBA" id="ARBA00004477"/>
    </source>
</evidence>
<keyword evidence="4" id="KW-0812">Transmembrane</keyword>
<keyword evidence="5" id="KW-0053">Apoptosis</keyword>
<evidence type="ECO:0000256" key="5">
    <source>
        <dbReference type="ARBA" id="ARBA00022703"/>
    </source>
</evidence>
<organism evidence="12 13">
    <name type="scientific">Capsicum annuum</name>
    <name type="common">Capsicum pepper</name>
    <dbReference type="NCBI Taxonomy" id="4072"/>
    <lineage>
        <taxon>Eukaryota</taxon>
        <taxon>Viridiplantae</taxon>
        <taxon>Streptophyta</taxon>
        <taxon>Embryophyta</taxon>
        <taxon>Tracheophyta</taxon>
        <taxon>Spermatophyta</taxon>
        <taxon>Magnoliopsida</taxon>
        <taxon>eudicotyledons</taxon>
        <taxon>Gunneridae</taxon>
        <taxon>Pentapetalae</taxon>
        <taxon>asterids</taxon>
        <taxon>lamiids</taxon>
        <taxon>Solanales</taxon>
        <taxon>Solanaceae</taxon>
        <taxon>Solanoideae</taxon>
        <taxon>Capsiceae</taxon>
        <taxon>Capsicum</taxon>
    </lineage>
</organism>
<name>A0A2G2YSQ0_CAPAN</name>
<evidence type="ECO:0000256" key="10">
    <source>
        <dbReference type="ARBA" id="ARBA00023136"/>
    </source>
</evidence>
<sequence>MWRVKVPLTVRQTPGARQTWTRNRLHWIRVDGLDDDTSKLSRYGGISSNGEDWATEGTGNEVFGSERKLQLKEKADKAAEEIKLSQKEISSLTEMLKKVKLQSDEKDKRVETAEAHVAALQKQAADSLLEYDRLSSESSSWFSELRK</sequence>
<comment type="subcellular location">
    <subcellularLocation>
        <location evidence="1">Endoplasmic reticulum membrane</location>
        <topology evidence="1">Multi-pass membrane protein</topology>
    </subcellularLocation>
</comment>
<dbReference type="GO" id="GO:0005789">
    <property type="term" value="C:endoplasmic reticulum membrane"/>
    <property type="evidence" value="ECO:0007669"/>
    <property type="project" value="UniProtKB-SubCell"/>
</dbReference>
<dbReference type="Proteomes" id="UP000222542">
    <property type="component" value="Unassembled WGS sequence"/>
</dbReference>
<comment type="caution">
    <text evidence="12">The sequence shown here is derived from an EMBL/GenBank/DDBJ whole genome shotgun (WGS) entry which is preliminary data.</text>
</comment>
<evidence type="ECO:0000256" key="3">
    <source>
        <dbReference type="ARBA" id="ARBA00022448"/>
    </source>
</evidence>
<proteinExistence type="inferred from homology"/>
<evidence type="ECO:0000256" key="8">
    <source>
        <dbReference type="ARBA" id="ARBA00022989"/>
    </source>
</evidence>
<reference evidence="12 13" key="2">
    <citation type="journal article" date="2017" name="Genome Biol.">
        <title>New reference genome sequences of hot pepper reveal the massive evolution of plant disease-resistance genes by retroduplication.</title>
        <authorList>
            <person name="Kim S."/>
            <person name="Park J."/>
            <person name="Yeom S.I."/>
            <person name="Kim Y.M."/>
            <person name="Seo E."/>
            <person name="Kim K.T."/>
            <person name="Kim M.S."/>
            <person name="Lee J.M."/>
            <person name="Cheong K."/>
            <person name="Shin H.S."/>
            <person name="Kim S.B."/>
            <person name="Han K."/>
            <person name="Lee J."/>
            <person name="Park M."/>
            <person name="Lee H.A."/>
            <person name="Lee H.Y."/>
            <person name="Lee Y."/>
            <person name="Oh S."/>
            <person name="Lee J.H."/>
            <person name="Choi E."/>
            <person name="Choi E."/>
            <person name="Lee S.E."/>
            <person name="Jeon J."/>
            <person name="Kim H."/>
            <person name="Choi G."/>
            <person name="Song H."/>
            <person name="Lee J."/>
            <person name="Lee S.C."/>
            <person name="Kwon J.K."/>
            <person name="Lee H.Y."/>
            <person name="Koo N."/>
            <person name="Hong Y."/>
            <person name="Kim R.W."/>
            <person name="Kang W.H."/>
            <person name="Huh J.H."/>
            <person name="Kang B.C."/>
            <person name="Yang T.J."/>
            <person name="Lee Y.H."/>
            <person name="Bennetzen J.L."/>
            <person name="Choi D."/>
        </authorList>
    </citation>
    <scope>NUCLEOTIDE SEQUENCE [LARGE SCALE GENOMIC DNA]</scope>
    <source>
        <strain evidence="13">cv. CM334</strain>
    </source>
</reference>
<keyword evidence="13" id="KW-1185">Reference proteome</keyword>
<evidence type="ECO:0000313" key="12">
    <source>
        <dbReference type="EMBL" id="PHT72685.1"/>
    </source>
</evidence>
<comment type="similarity">
    <text evidence="2">Belongs to the BCAP29/BCAP31 family.</text>
</comment>
<evidence type="ECO:0000256" key="4">
    <source>
        <dbReference type="ARBA" id="ARBA00022692"/>
    </source>
</evidence>
<dbReference type="Gene3D" id="1.20.5.110">
    <property type="match status" value="1"/>
</dbReference>
<reference evidence="12 13" key="1">
    <citation type="journal article" date="2014" name="Nat. Genet.">
        <title>Genome sequence of the hot pepper provides insights into the evolution of pungency in Capsicum species.</title>
        <authorList>
            <person name="Kim S."/>
            <person name="Park M."/>
            <person name="Yeom S.I."/>
            <person name="Kim Y.M."/>
            <person name="Lee J.M."/>
            <person name="Lee H.A."/>
            <person name="Seo E."/>
            <person name="Choi J."/>
            <person name="Cheong K."/>
            <person name="Kim K.T."/>
            <person name="Jung K."/>
            <person name="Lee G.W."/>
            <person name="Oh S.K."/>
            <person name="Bae C."/>
            <person name="Kim S.B."/>
            <person name="Lee H.Y."/>
            <person name="Kim S.Y."/>
            <person name="Kim M.S."/>
            <person name="Kang B.C."/>
            <person name="Jo Y.D."/>
            <person name="Yang H.B."/>
            <person name="Jeong H.J."/>
            <person name="Kang W.H."/>
            <person name="Kwon J.K."/>
            <person name="Shin C."/>
            <person name="Lim J.Y."/>
            <person name="Park J.H."/>
            <person name="Huh J.H."/>
            <person name="Kim J.S."/>
            <person name="Kim B.D."/>
            <person name="Cohen O."/>
            <person name="Paran I."/>
            <person name="Suh M.C."/>
            <person name="Lee S.B."/>
            <person name="Kim Y.K."/>
            <person name="Shin Y."/>
            <person name="Noh S.J."/>
            <person name="Park J."/>
            <person name="Seo Y.S."/>
            <person name="Kwon S.Y."/>
            <person name="Kim H.A."/>
            <person name="Park J.M."/>
            <person name="Kim H.J."/>
            <person name="Choi S.B."/>
            <person name="Bosland P.W."/>
            <person name="Reeves G."/>
            <person name="Jo S.H."/>
            <person name="Lee B.W."/>
            <person name="Cho H.T."/>
            <person name="Choi H.S."/>
            <person name="Lee M.S."/>
            <person name="Yu Y."/>
            <person name="Do Choi Y."/>
            <person name="Park B.S."/>
            <person name="van Deynze A."/>
            <person name="Ashrafi H."/>
            <person name="Hill T."/>
            <person name="Kim W.T."/>
            <person name="Pai H.S."/>
            <person name="Ahn H.K."/>
            <person name="Yeam I."/>
            <person name="Giovannoni J.J."/>
            <person name="Rose J.K."/>
            <person name="Sorensen I."/>
            <person name="Lee S.J."/>
            <person name="Kim R.W."/>
            <person name="Choi I.Y."/>
            <person name="Choi B.S."/>
            <person name="Lim J.S."/>
            <person name="Lee Y.H."/>
            <person name="Choi D."/>
        </authorList>
    </citation>
    <scope>NUCLEOTIDE SEQUENCE [LARGE SCALE GENOMIC DNA]</scope>
    <source>
        <strain evidence="13">cv. CM334</strain>
    </source>
</reference>
<evidence type="ECO:0000256" key="6">
    <source>
        <dbReference type="ARBA" id="ARBA00022824"/>
    </source>
</evidence>
<evidence type="ECO:0000256" key="7">
    <source>
        <dbReference type="ARBA" id="ARBA00022927"/>
    </source>
</evidence>
<dbReference type="Gramene" id="PHT72685">
    <property type="protein sequence ID" value="PHT72685"/>
    <property type="gene ID" value="T459_23470"/>
</dbReference>
<keyword evidence="8" id="KW-1133">Transmembrane helix</keyword>
<keyword evidence="7" id="KW-0653">Protein transport</keyword>
<keyword evidence="9 11" id="KW-0175">Coiled coil</keyword>
<accession>A0A2G2YSQ0</accession>